<feature type="domain" description="Chitin-binding type-4" evidence="8">
    <location>
        <begin position="18"/>
        <end position="185"/>
    </location>
</feature>
<feature type="chain" id="PRO_5041239725" description="Chitin-binding type-4 domain-containing protein" evidence="7">
    <location>
        <begin position="20"/>
        <end position="312"/>
    </location>
</feature>
<keyword evidence="7" id="KW-0732">Signal</keyword>
<evidence type="ECO:0000313" key="9">
    <source>
        <dbReference type="EMBL" id="KAK0641492.1"/>
    </source>
</evidence>
<dbReference type="PANTHER" id="PTHR36575:SF2">
    <property type="entry name" value="CHITIN-BINDING TYPE-4 DOMAIN-CONTAINING PROTEIN-RELATED"/>
    <property type="match status" value="1"/>
</dbReference>
<dbReference type="GO" id="GO:0046872">
    <property type="term" value="F:metal ion binding"/>
    <property type="evidence" value="ECO:0007669"/>
    <property type="project" value="UniProtKB-KW"/>
</dbReference>
<gene>
    <name evidence="9" type="ORF">B0T16DRAFT_215154</name>
</gene>
<dbReference type="Proteomes" id="UP001174936">
    <property type="component" value="Unassembled WGS sequence"/>
</dbReference>
<keyword evidence="4" id="KW-1015">Disulfide bond</keyword>
<sequence>MRTSVFGLTALAVMVSAHGNITWPPARLPGPAMLAACGQAAVNTVLGDGTIALEEVKPSSPSCNVGLCRGAQFEDNKANVQTFSLGQVVIIEVALTIPHEGPANISIVSTKTNSIVGGILLFFDTYADEKVAELPANNTAFGVTLPTGKAGEEVQAACQQPGDCVLQWWWLGTDAKQTYESCIDFVLGQAPAGGPNAAAIERQNLGAQRPVSGGVVASPSAPAAVVGGSEEAVAPVPVSNEAVAVPEALVGEPVAGADGSFGGVQSVAPVSDGTLEGGAEAAPVEVGADSFGGVVESVPIAARRSRVFRGMV</sequence>
<evidence type="ECO:0000256" key="7">
    <source>
        <dbReference type="SAM" id="SignalP"/>
    </source>
</evidence>
<comment type="caution">
    <text evidence="9">The sequence shown here is derived from an EMBL/GenBank/DDBJ whole genome shotgun (WGS) entry which is preliminary data.</text>
</comment>
<dbReference type="PANTHER" id="PTHR36575">
    <property type="entry name" value="BINDING PROTEIN, PUTATIVE (AFU_ORTHOLOGUE AFUA_1G14430)-RELATED"/>
    <property type="match status" value="1"/>
</dbReference>
<name>A0AA39XWD6_9PEZI</name>
<feature type="signal peptide" evidence="7">
    <location>
        <begin position="1"/>
        <end position="19"/>
    </location>
</feature>
<dbReference type="InterPro" id="IPR052282">
    <property type="entry name" value="Starch-active_LPMO"/>
</dbReference>
<evidence type="ECO:0000256" key="2">
    <source>
        <dbReference type="ARBA" id="ARBA00022723"/>
    </source>
</evidence>
<evidence type="ECO:0000256" key="5">
    <source>
        <dbReference type="ARBA" id="ARBA00023180"/>
    </source>
</evidence>
<organism evidence="9 10">
    <name type="scientific">Cercophora newfieldiana</name>
    <dbReference type="NCBI Taxonomy" id="92897"/>
    <lineage>
        <taxon>Eukaryota</taxon>
        <taxon>Fungi</taxon>
        <taxon>Dikarya</taxon>
        <taxon>Ascomycota</taxon>
        <taxon>Pezizomycotina</taxon>
        <taxon>Sordariomycetes</taxon>
        <taxon>Sordariomycetidae</taxon>
        <taxon>Sordariales</taxon>
        <taxon>Lasiosphaeriaceae</taxon>
        <taxon>Cercophora</taxon>
    </lineage>
</organism>
<dbReference type="Pfam" id="PF03067">
    <property type="entry name" value="LPMO_10"/>
    <property type="match status" value="1"/>
</dbReference>
<keyword evidence="5" id="KW-0325">Glycoprotein</keyword>
<reference evidence="9" key="1">
    <citation type="submission" date="2023-06" db="EMBL/GenBank/DDBJ databases">
        <title>Genome-scale phylogeny and comparative genomics of the fungal order Sordariales.</title>
        <authorList>
            <consortium name="Lawrence Berkeley National Laboratory"/>
            <person name="Hensen N."/>
            <person name="Bonometti L."/>
            <person name="Westerberg I."/>
            <person name="Brannstrom I.O."/>
            <person name="Guillou S."/>
            <person name="Cros-Aarteil S."/>
            <person name="Calhoun S."/>
            <person name="Haridas S."/>
            <person name="Kuo A."/>
            <person name="Mondo S."/>
            <person name="Pangilinan J."/>
            <person name="Riley R."/>
            <person name="Labutti K."/>
            <person name="Andreopoulos B."/>
            <person name="Lipzen A."/>
            <person name="Chen C."/>
            <person name="Yanf M."/>
            <person name="Daum C."/>
            <person name="Ng V."/>
            <person name="Clum A."/>
            <person name="Steindorff A."/>
            <person name="Ohm R."/>
            <person name="Martin F."/>
            <person name="Silar P."/>
            <person name="Natvig D."/>
            <person name="Lalanne C."/>
            <person name="Gautier V."/>
            <person name="Ament-Velasquez S.L."/>
            <person name="Kruys A."/>
            <person name="Hutchinson M.I."/>
            <person name="Powell A.J."/>
            <person name="Barry K."/>
            <person name="Miller A.N."/>
            <person name="Grigoriev I.V."/>
            <person name="Debuchy R."/>
            <person name="Gladieux P."/>
            <person name="Thoren M.H."/>
            <person name="Johannesson H."/>
        </authorList>
    </citation>
    <scope>NUCLEOTIDE SEQUENCE</scope>
    <source>
        <strain evidence="9">SMH2532-1</strain>
    </source>
</reference>
<dbReference type="AlphaFoldDB" id="A0AA39XWD6"/>
<evidence type="ECO:0000256" key="1">
    <source>
        <dbReference type="ARBA" id="ARBA00001973"/>
    </source>
</evidence>
<dbReference type="EMBL" id="JAULSV010000006">
    <property type="protein sequence ID" value="KAK0641492.1"/>
    <property type="molecule type" value="Genomic_DNA"/>
</dbReference>
<evidence type="ECO:0000256" key="6">
    <source>
        <dbReference type="ARBA" id="ARBA00034311"/>
    </source>
</evidence>
<keyword evidence="10" id="KW-1185">Reference proteome</keyword>
<evidence type="ECO:0000259" key="8">
    <source>
        <dbReference type="Pfam" id="PF03067"/>
    </source>
</evidence>
<comment type="similarity">
    <text evidence="6">Belongs to the polysaccharide monooxygenase AA13 family.</text>
</comment>
<keyword evidence="2" id="KW-0479">Metal-binding</keyword>
<protein>
    <recommendedName>
        <fullName evidence="8">Chitin-binding type-4 domain-containing protein</fullName>
    </recommendedName>
</protein>
<keyword evidence="3" id="KW-0186">Copper</keyword>
<evidence type="ECO:0000256" key="4">
    <source>
        <dbReference type="ARBA" id="ARBA00023157"/>
    </source>
</evidence>
<accession>A0AA39XWD6</accession>
<evidence type="ECO:0000313" key="10">
    <source>
        <dbReference type="Proteomes" id="UP001174936"/>
    </source>
</evidence>
<proteinExistence type="inferred from homology"/>
<dbReference type="InterPro" id="IPR004302">
    <property type="entry name" value="Cellulose/chitin-bd_N"/>
</dbReference>
<evidence type="ECO:0000256" key="3">
    <source>
        <dbReference type="ARBA" id="ARBA00023008"/>
    </source>
</evidence>
<comment type="cofactor">
    <cofactor evidence="1">
        <name>Cu(2+)</name>
        <dbReference type="ChEBI" id="CHEBI:29036"/>
    </cofactor>
</comment>